<comment type="caution">
    <text evidence="1">The sequence shown here is derived from an EMBL/GenBank/DDBJ whole genome shotgun (WGS) entry which is preliminary data.</text>
</comment>
<evidence type="ECO:0000313" key="2">
    <source>
        <dbReference type="Proteomes" id="UP000828048"/>
    </source>
</evidence>
<evidence type="ECO:0000313" key="1">
    <source>
        <dbReference type="EMBL" id="KAH7845374.1"/>
    </source>
</evidence>
<protein>
    <submittedName>
        <fullName evidence="1">Uncharacterized protein</fullName>
    </submittedName>
</protein>
<dbReference type="EMBL" id="CM037155">
    <property type="protein sequence ID" value="KAH7845374.1"/>
    <property type="molecule type" value="Genomic_DNA"/>
</dbReference>
<reference evidence="1 2" key="1">
    <citation type="journal article" date="2021" name="Hortic Res">
        <title>High-quality reference genome and annotation aids understanding of berry development for evergreen blueberry (Vaccinium darrowii).</title>
        <authorList>
            <person name="Yu J."/>
            <person name="Hulse-Kemp A.M."/>
            <person name="Babiker E."/>
            <person name="Staton M."/>
        </authorList>
    </citation>
    <scope>NUCLEOTIDE SEQUENCE [LARGE SCALE GENOMIC DNA]</scope>
    <source>
        <strain evidence="2">cv. NJ 8807/NJ 8810</strain>
        <tissue evidence="1">Young leaf</tissue>
    </source>
</reference>
<organism evidence="1 2">
    <name type="scientific">Vaccinium darrowii</name>
    <dbReference type="NCBI Taxonomy" id="229202"/>
    <lineage>
        <taxon>Eukaryota</taxon>
        <taxon>Viridiplantae</taxon>
        <taxon>Streptophyta</taxon>
        <taxon>Embryophyta</taxon>
        <taxon>Tracheophyta</taxon>
        <taxon>Spermatophyta</taxon>
        <taxon>Magnoliopsida</taxon>
        <taxon>eudicotyledons</taxon>
        <taxon>Gunneridae</taxon>
        <taxon>Pentapetalae</taxon>
        <taxon>asterids</taxon>
        <taxon>Ericales</taxon>
        <taxon>Ericaceae</taxon>
        <taxon>Vaccinioideae</taxon>
        <taxon>Vaccinieae</taxon>
        <taxon>Vaccinium</taxon>
    </lineage>
</organism>
<keyword evidence="2" id="KW-1185">Reference proteome</keyword>
<name>A0ACB7XW00_9ERIC</name>
<sequence length="183" mass="21158">MRTKAPVMPWHKAIWFPRSVPRWAIILWIALLGRLSTKDRLLAWGVTADDACTLCGAGHESHDHLFFGCQYASRIWSHFLQLNGVNRHGLKLRDEVVWIAQHSGGSSMKNTIFKLSLAAVVYNIWRERNGRIFKGQNLGHDDLISRITSDLRACFISWRRVEKSDENRLLCYAWRIPVSVFDL</sequence>
<dbReference type="Proteomes" id="UP000828048">
    <property type="component" value="Chromosome 5"/>
</dbReference>
<accession>A0ACB7XW00</accession>
<gene>
    <name evidence="1" type="ORF">Vadar_001303</name>
</gene>
<proteinExistence type="predicted"/>